<accession>A0ABS1LYI9</accession>
<protein>
    <recommendedName>
        <fullName evidence="2">Tox-PL domain-containing protein</fullName>
    </recommendedName>
</protein>
<feature type="compositionally biased region" description="Polar residues" evidence="1">
    <location>
        <begin position="810"/>
        <end position="836"/>
    </location>
</feature>
<evidence type="ECO:0000259" key="2">
    <source>
        <dbReference type="Pfam" id="PF15644"/>
    </source>
</evidence>
<feature type="region of interest" description="Disordered" evidence="1">
    <location>
        <begin position="117"/>
        <end position="368"/>
    </location>
</feature>
<evidence type="ECO:0000313" key="3">
    <source>
        <dbReference type="EMBL" id="MBL1072870.1"/>
    </source>
</evidence>
<feature type="compositionally biased region" description="Low complexity" evidence="1">
    <location>
        <begin position="260"/>
        <end position="276"/>
    </location>
</feature>
<evidence type="ECO:0000256" key="1">
    <source>
        <dbReference type="SAM" id="MobiDB-lite"/>
    </source>
</evidence>
<dbReference type="Proteomes" id="UP000602198">
    <property type="component" value="Unassembled WGS sequence"/>
</dbReference>
<feature type="compositionally biased region" description="Basic and acidic residues" evidence="1">
    <location>
        <begin position="857"/>
        <end position="879"/>
    </location>
</feature>
<dbReference type="Pfam" id="PF15644">
    <property type="entry name" value="Gln_amidase"/>
    <property type="match status" value="1"/>
</dbReference>
<organism evidence="3 4">
    <name type="scientific">Nocardia acididurans</name>
    <dbReference type="NCBI Taxonomy" id="2802282"/>
    <lineage>
        <taxon>Bacteria</taxon>
        <taxon>Bacillati</taxon>
        <taxon>Actinomycetota</taxon>
        <taxon>Actinomycetes</taxon>
        <taxon>Mycobacteriales</taxon>
        <taxon>Nocardiaceae</taxon>
        <taxon>Nocardia</taxon>
    </lineage>
</organism>
<comment type="caution">
    <text evidence="3">The sequence shown here is derived from an EMBL/GenBank/DDBJ whole genome shotgun (WGS) entry which is preliminary data.</text>
</comment>
<evidence type="ECO:0000313" key="4">
    <source>
        <dbReference type="Proteomes" id="UP000602198"/>
    </source>
</evidence>
<feature type="compositionally biased region" description="Basic and acidic residues" evidence="1">
    <location>
        <begin position="783"/>
        <end position="798"/>
    </location>
</feature>
<sequence length="917" mass="97995">MARGQGHAPTGTERQQPYLFGLQKGWCPNELYTPHGIDVDATYHDATAHSRYNTGSHQEAEILAPGGISGDSVYRVWPRETMYDANGGVLSTRVGEPVYNPNFAHLENPRFGVHDSFASNAPHLDRPANESAPVSSHPIPDTPNPLRSDTHTENNGAAPVSPLPHAETPPVQTVPHLPDPAPVHSDASPVQSTPHTPDTAPVAQKPPTNISLNLPAPHTHPVEHVPPPQDARAPEARTTAPDPQPVQSNPHPQQPPPHAQQPGPHAQQPIPHAQQPSPHPQQPTPHEARPAPQDRAPVDSAAPRATPHPDIPVTQQTSHQPPAPSPRELHQAQQVRQAREWYRTQPPEHGRTTPVPTDRTPNAKPAYDFRRYPDAPGGPVAVTSIKVHVTFDGSVTPEHVAQVWEKAQLATDLAFNHGQPLLSGDRILVDLVHTQDPAAANLNIHVTDAPGPWHPANHPDAMAQRLREHLGLSGEPARNGFSPGEIRQLSNDIAKANTPARFEGLENGHRFGRGRLQSLEDPAYQHSVEDALRDGNQFRVGADPRFNPYGQLINDGGPGQLGRGNNCLVSSLAAISSFHGDPQVGLARWPDQLPDGRFDTQTGEHAGLQRAADFLGGSWENFNQHGLPVDKQFTALHDWVQDLGPGSSALVVNGWHATDPATGQPLFHPDGTPVISSTHATVIVFPHDAAGPVWWDPQAGTYSAHPPKSLVEGSSRLMFMTNPSEAGAAHAPAGHPGTNPAVPGATLPHSPGMVDPSIPRGLDLPAETHSGSDRLGSGTGSHEPGDRFLDGRGHRVPELVDENGGGGLHPNQTLRPATDGSTDPSTPNHGHSSTRTGELGHDPIPGPDRNSDPTPDPSHRDLADNRQEHPGLPAHRVDDGQSGVLDRLAPVPGRDLADPGDVPGVAPRRYGRDVHGA</sequence>
<dbReference type="RefSeq" id="WP_201942015.1">
    <property type="nucleotide sequence ID" value="NZ_JAERRJ010000001.1"/>
</dbReference>
<dbReference type="Gene3D" id="3.90.210.10">
    <property type="entry name" value="Heat-Labile Enterotoxin, subunit A"/>
    <property type="match status" value="1"/>
</dbReference>
<proteinExistence type="predicted"/>
<gene>
    <name evidence="3" type="ORF">JK358_00510</name>
</gene>
<feature type="compositionally biased region" description="Basic and acidic residues" evidence="1">
    <location>
        <begin position="337"/>
        <end position="351"/>
    </location>
</feature>
<name>A0ABS1LYI9_9NOCA</name>
<reference evidence="3 4" key="1">
    <citation type="submission" date="2021-01" db="EMBL/GenBank/DDBJ databases">
        <title>WGS of actinomycetes isolated from Thailand.</title>
        <authorList>
            <person name="Thawai C."/>
        </authorList>
    </citation>
    <scope>NUCLEOTIDE SEQUENCE [LARGE SCALE GENOMIC DNA]</scope>
    <source>
        <strain evidence="3 4">LPG 2</strain>
    </source>
</reference>
<feature type="compositionally biased region" description="Low complexity" evidence="1">
    <location>
        <begin position="726"/>
        <end position="737"/>
    </location>
</feature>
<feature type="region of interest" description="Disordered" evidence="1">
    <location>
        <begin position="726"/>
        <end position="917"/>
    </location>
</feature>
<feature type="domain" description="Tox-PL" evidence="2">
    <location>
        <begin position="565"/>
        <end position="701"/>
    </location>
</feature>
<keyword evidence="4" id="KW-1185">Reference proteome</keyword>
<dbReference type="InterPro" id="IPR028908">
    <property type="entry name" value="Tox-PL_dom"/>
</dbReference>
<dbReference type="EMBL" id="JAERRJ010000001">
    <property type="protein sequence ID" value="MBL1072870.1"/>
    <property type="molecule type" value="Genomic_DNA"/>
</dbReference>